<evidence type="ECO:0000313" key="2">
    <source>
        <dbReference type="EMBL" id="MBB2144626.1"/>
    </source>
</evidence>
<name>A0A923DX15_9SPHI</name>
<reference evidence="2" key="1">
    <citation type="submission" date="2019-11" db="EMBL/GenBank/DDBJ databases">
        <title>Description of Pedobacter sp. LMG 31464T.</title>
        <authorList>
            <person name="Carlier A."/>
            <person name="Qi S."/>
            <person name="Vandamme P."/>
        </authorList>
    </citation>
    <scope>NUCLEOTIDE SEQUENCE</scope>
    <source>
        <strain evidence="2">LMG 31464</strain>
    </source>
</reference>
<dbReference type="InterPro" id="IPR011335">
    <property type="entry name" value="Restrct_endonuc-II-like"/>
</dbReference>
<evidence type="ECO:0008006" key="4">
    <source>
        <dbReference type="Google" id="ProtNLM"/>
    </source>
</evidence>
<accession>A0A923DX15</accession>
<comment type="caution">
    <text evidence="2">The sequence shown here is derived from an EMBL/GenBank/DDBJ whole genome shotgun (WGS) entry which is preliminary data.</text>
</comment>
<keyword evidence="3" id="KW-1185">Reference proteome</keyword>
<gene>
    <name evidence="2" type="ORF">GM921_03965</name>
</gene>
<keyword evidence="1" id="KW-0175">Coiled coil</keyword>
<dbReference type="AlphaFoldDB" id="A0A923DX15"/>
<sequence length="707" mass="81197">MSTKPEQIDMLKLLKEVVDSVTEPHWPKDLGEQYAQLNLSHQGFQSWEVVGKEIDRRIVSSIGSHVADKSCSHIRILDQLVSELVYREVLEGEPASEYIKVINALKYALRNSVKYFRSLENKPEWTNAVEDSKRLIQASPGGYGLIYDDLRESFPREFDVAVAVKFLAEKGCKYQYFNGRLEITSGLEKVFTELESLVSRFGGANLMTIIFQHLNLSNRYSDRYQRFHIYRTASMMVSDQQRQIPFGFLLHLCLKHPNYKFPSGLTQGFDNPQAIFEFASYVVQAAYDVQVYNRWEFINKDGGDILALCRQIVLWDNIFALPQARMSLSLEIAEELFQCIEDGRIEKSLGLKKSEFFEICRAIENICGDFLGPVVFSAKDLKLILPMIEMQRLVRVIGLLTHPRGFNERYSKPANLFENDFFKKPIIQLADGRLMIPQKSWSAPNYFESLASSLRPYFPKMDSDIGLELERFLIRKLSSKGFQIVVGKYAIGKIEGETDILLVTDSILVIIECKKKNLTRAAKSGTAYGLLIDLSESLLSAHIQTGKVELLMRQVGSLIFKGANNLETEVMLSDRQIIRIALTLSDYAGFHDRAVMGNFLESLISHSFTISNGSSHLEDRFAELEKKRQKWVRQFQELEKLDTFIDTYPFRDLMFMNLVQFLETLEDSKDPISFVSKLIEGRHINYGTLDYFFERNLVSLLKDGHQE</sequence>
<organism evidence="2 3">
    <name type="scientific">Pedobacter planticolens</name>
    <dbReference type="NCBI Taxonomy" id="2679964"/>
    <lineage>
        <taxon>Bacteria</taxon>
        <taxon>Pseudomonadati</taxon>
        <taxon>Bacteroidota</taxon>
        <taxon>Sphingobacteriia</taxon>
        <taxon>Sphingobacteriales</taxon>
        <taxon>Sphingobacteriaceae</taxon>
        <taxon>Pedobacter</taxon>
    </lineage>
</organism>
<dbReference type="Proteomes" id="UP000601055">
    <property type="component" value="Unassembled WGS sequence"/>
</dbReference>
<proteinExistence type="predicted"/>
<dbReference type="SUPFAM" id="SSF52980">
    <property type="entry name" value="Restriction endonuclease-like"/>
    <property type="match status" value="1"/>
</dbReference>
<dbReference type="RefSeq" id="WP_182921310.1">
    <property type="nucleotide sequence ID" value="NZ_WNXD01000001.1"/>
</dbReference>
<feature type="coiled-coil region" evidence="1">
    <location>
        <begin position="614"/>
        <end position="641"/>
    </location>
</feature>
<evidence type="ECO:0000256" key="1">
    <source>
        <dbReference type="SAM" id="Coils"/>
    </source>
</evidence>
<evidence type="ECO:0000313" key="3">
    <source>
        <dbReference type="Proteomes" id="UP000601055"/>
    </source>
</evidence>
<dbReference type="EMBL" id="WNXD01000001">
    <property type="protein sequence ID" value="MBB2144626.1"/>
    <property type="molecule type" value="Genomic_DNA"/>
</dbReference>
<protein>
    <recommendedName>
        <fullName evidence="4">NERD domain-containing protein</fullName>
    </recommendedName>
</protein>